<dbReference type="OrthoDB" id="10254730at2759"/>
<evidence type="ECO:0000256" key="5">
    <source>
        <dbReference type="ARBA" id="ARBA00023242"/>
    </source>
</evidence>
<comment type="subcellular location">
    <subcellularLocation>
        <location evidence="1 6">Nucleus</location>
    </subcellularLocation>
</comment>
<evidence type="ECO:0000256" key="1">
    <source>
        <dbReference type="ARBA" id="ARBA00004123"/>
    </source>
</evidence>
<feature type="domain" description="DNA polymerase alpha/delta/epsilon subunit B" evidence="7">
    <location>
        <begin position="329"/>
        <end position="544"/>
    </location>
</feature>
<dbReference type="PANTHER" id="PTHR12708">
    <property type="entry name" value="DNA POLYMERASE EPSILON SUBUNIT B"/>
    <property type="match status" value="1"/>
</dbReference>
<dbReference type="Pfam" id="PF04042">
    <property type="entry name" value="DNA_pol_E_B"/>
    <property type="match status" value="1"/>
</dbReference>
<dbReference type="AlphaFoldDB" id="A0A9W7ZQ98"/>
<dbReference type="GO" id="GO:0003887">
    <property type="term" value="F:DNA-directed DNA polymerase activity"/>
    <property type="evidence" value="ECO:0007669"/>
    <property type="project" value="UniProtKB-KW"/>
</dbReference>
<accession>A0A9W7ZQ98</accession>
<evidence type="ECO:0000313" key="9">
    <source>
        <dbReference type="Proteomes" id="UP001150569"/>
    </source>
</evidence>
<evidence type="ECO:0000256" key="4">
    <source>
        <dbReference type="ARBA" id="ARBA00023125"/>
    </source>
</evidence>
<keyword evidence="8" id="KW-0808">Transferase</keyword>
<proteinExistence type="inferred from homology"/>
<evidence type="ECO:0000256" key="2">
    <source>
        <dbReference type="ARBA" id="ARBA00009560"/>
    </source>
</evidence>
<dbReference type="EMBL" id="JANBPT010001018">
    <property type="protein sequence ID" value="KAJ1910683.1"/>
    <property type="molecule type" value="Genomic_DNA"/>
</dbReference>
<dbReference type="PIRSF" id="PIRSF000799">
    <property type="entry name" value="DNA_pol_eps_2"/>
    <property type="match status" value="1"/>
</dbReference>
<dbReference type="GO" id="GO:0006261">
    <property type="term" value="P:DNA-templated DNA replication"/>
    <property type="evidence" value="ECO:0007669"/>
    <property type="project" value="InterPro"/>
</dbReference>
<dbReference type="InterPro" id="IPR007185">
    <property type="entry name" value="DNA_pol_a/d/e_bsu"/>
</dbReference>
<keyword evidence="4 6" id="KW-0238">DNA-binding</keyword>
<keyword evidence="3 6" id="KW-0235">DNA replication</keyword>
<sequence length="583" mass="65399">MSIQQQIYRTFTKTHGLTLRAESTQFIQAVLTELRISPLEIPEWLNAVAVLWLKREVVSVSPVDSTLVELEPLKTIVSAKLQTHQVAVIEPHAVDPDLNATSAAATDSGLDSDLGFELDSRPQRGLADVDIRDHFHVIDAFQIPRWKYDSLRKVFVKYEDPPRLLGGADTKAEIHQDRYDLIRQRLLRNEHFVASSFGGDDSDRYCRLDTIEALQGRDGASFMLFGMLSQLEEGVLSLEDPHRSVRLDLSLITAQNQSRGLFTENAFVLAEGIYEDGVFKVEAIGQPPPEPAAMTRSHFTKTNFFGGPPEVQDATVLQQIQDEFAEASIVVLSDVWLDSPAVLDKLRTMFRGFEATSIPLAFVLMGNFSSEPFIMAGQAGARYKALFDRLAALVSGFKRLAQTSYFVFVPGPNDPWTTDLLPRPRIPDFFTAGLRQRLPRCVMASNPCRIKYCNRELVFFRQDLMGKLRRNCVLTPSDAVVGEEAAESGGSQDVKRHLVRTLLDQAHLCPLPLRVSPVYWAHDHALRLYPIPDLLVLADKYDSYAVDYEECCSLNPGSFATNDFGFYVYYPSRGLAQYSAIPK</sequence>
<dbReference type="GO" id="GO:0003677">
    <property type="term" value="F:DNA binding"/>
    <property type="evidence" value="ECO:0007669"/>
    <property type="project" value="UniProtKB-UniRule"/>
</dbReference>
<keyword evidence="8" id="KW-0548">Nucleotidyltransferase</keyword>
<comment type="function">
    <text evidence="6">Participates in DNA repair and in chromosomal DNA replication.</text>
</comment>
<reference evidence="8" key="1">
    <citation type="submission" date="2022-07" db="EMBL/GenBank/DDBJ databases">
        <title>Phylogenomic reconstructions and comparative analyses of Kickxellomycotina fungi.</title>
        <authorList>
            <person name="Reynolds N.K."/>
            <person name="Stajich J.E."/>
            <person name="Barry K."/>
            <person name="Grigoriev I.V."/>
            <person name="Crous P."/>
            <person name="Smith M.E."/>
        </authorList>
    </citation>
    <scope>NUCLEOTIDE SEQUENCE</scope>
    <source>
        <strain evidence="8">RSA 861</strain>
    </source>
</reference>
<keyword evidence="5 6" id="KW-0539">Nucleus</keyword>
<organism evidence="8 9">
    <name type="scientific">Tieghemiomyces parasiticus</name>
    <dbReference type="NCBI Taxonomy" id="78921"/>
    <lineage>
        <taxon>Eukaryota</taxon>
        <taxon>Fungi</taxon>
        <taxon>Fungi incertae sedis</taxon>
        <taxon>Zoopagomycota</taxon>
        <taxon>Kickxellomycotina</taxon>
        <taxon>Dimargaritomycetes</taxon>
        <taxon>Dimargaritales</taxon>
        <taxon>Dimargaritaceae</taxon>
        <taxon>Tieghemiomyces</taxon>
    </lineage>
</organism>
<dbReference type="GO" id="GO:0008622">
    <property type="term" value="C:epsilon DNA polymerase complex"/>
    <property type="evidence" value="ECO:0007669"/>
    <property type="project" value="UniProtKB-UniRule"/>
</dbReference>
<dbReference type="PANTHER" id="PTHR12708:SF0">
    <property type="entry name" value="DNA POLYMERASE EPSILON SUBUNIT 2"/>
    <property type="match status" value="1"/>
</dbReference>
<dbReference type="InterPro" id="IPR016266">
    <property type="entry name" value="POLE2"/>
</dbReference>
<gene>
    <name evidence="8" type="primary">DPB2_2</name>
    <name evidence="8" type="ORF">IWQ60_010527</name>
</gene>
<evidence type="ECO:0000259" key="7">
    <source>
        <dbReference type="Pfam" id="PF04042"/>
    </source>
</evidence>
<evidence type="ECO:0000256" key="6">
    <source>
        <dbReference type="PIRNR" id="PIRNR000799"/>
    </source>
</evidence>
<evidence type="ECO:0000313" key="8">
    <source>
        <dbReference type="EMBL" id="KAJ1910683.1"/>
    </source>
</evidence>
<name>A0A9W7ZQ98_9FUNG</name>
<dbReference type="Gene3D" id="3.60.21.60">
    <property type="match status" value="1"/>
</dbReference>
<dbReference type="Proteomes" id="UP001150569">
    <property type="component" value="Unassembled WGS sequence"/>
</dbReference>
<keyword evidence="8" id="KW-0239">DNA-directed DNA polymerase</keyword>
<dbReference type="GO" id="GO:0042276">
    <property type="term" value="P:error-prone translesion synthesis"/>
    <property type="evidence" value="ECO:0007669"/>
    <property type="project" value="TreeGrafter"/>
</dbReference>
<comment type="similarity">
    <text evidence="2 6">Belongs to the DNA polymerase epsilon subunit B family.</text>
</comment>
<evidence type="ECO:0000256" key="3">
    <source>
        <dbReference type="ARBA" id="ARBA00022705"/>
    </source>
</evidence>
<comment type="caution">
    <text evidence="8">The sequence shown here is derived from an EMBL/GenBank/DDBJ whole genome shotgun (WGS) entry which is preliminary data.</text>
</comment>
<protein>
    <recommendedName>
        <fullName evidence="6">DNA polymerase epsilon subunit</fullName>
    </recommendedName>
    <alternativeName>
        <fullName evidence="6">DNA polymerase II subunit 2</fullName>
    </alternativeName>
</protein>
<keyword evidence="9" id="KW-1185">Reference proteome</keyword>